<dbReference type="AlphaFoldDB" id="A0A9P3PPK1"/>
<evidence type="ECO:0000256" key="1">
    <source>
        <dbReference type="SAM" id="MobiDB-lite"/>
    </source>
</evidence>
<evidence type="ECO:0000313" key="2">
    <source>
        <dbReference type="EMBL" id="GLB40290.1"/>
    </source>
</evidence>
<protein>
    <recommendedName>
        <fullName evidence="4">Arrestin-like N-terminal domain-containing protein</fullName>
    </recommendedName>
</protein>
<accession>A0A9P3PPK1</accession>
<reference evidence="2" key="1">
    <citation type="submission" date="2022-07" db="EMBL/GenBank/DDBJ databases">
        <title>The genome of Lyophyllum shimeji provides insight into the initial evolution of ectomycorrhizal fungal genome.</title>
        <authorList>
            <person name="Kobayashi Y."/>
            <person name="Shibata T."/>
            <person name="Hirakawa H."/>
            <person name="Shigenobu S."/>
            <person name="Nishiyama T."/>
            <person name="Yamada A."/>
            <person name="Hasebe M."/>
            <person name="Kawaguchi M."/>
        </authorList>
    </citation>
    <scope>NUCLEOTIDE SEQUENCE</scope>
    <source>
        <strain evidence="2">AT787</strain>
    </source>
</reference>
<keyword evidence="3" id="KW-1185">Reference proteome</keyword>
<gene>
    <name evidence="2" type="ORF">LshimejAT787_0801610</name>
</gene>
<dbReference type="OrthoDB" id="3162660at2759"/>
<dbReference type="Gene3D" id="2.60.40.640">
    <property type="match status" value="1"/>
</dbReference>
<comment type="caution">
    <text evidence="2">The sequence shown here is derived from an EMBL/GenBank/DDBJ whole genome shotgun (WGS) entry which is preliminary data.</text>
</comment>
<evidence type="ECO:0008006" key="4">
    <source>
        <dbReference type="Google" id="ProtNLM"/>
    </source>
</evidence>
<dbReference type="Proteomes" id="UP001063166">
    <property type="component" value="Unassembled WGS sequence"/>
</dbReference>
<sequence>MDVASPPRYRRFSAARPGPVPQSGDELPPYTRRNTLAQPIVRREPTEHVYLLTEKNRPWVTLQLYSSAKSSKSLPTFFEKENITGTLEINADKGDSIQCITATVTGRIITGANAGDSFTFLSHSLPIWSKSADVPRVPSPSEGASKSKLIGHCEWPLSIPLPRTVTVPNGTGSVESCHLPETFLERHTIASIQYDFTVYISRRMLRADSQIKTAFGYVPSTRPEPPSMLRQLAYQQCTPLPGPHCDPDGWKTLRPVTARGLMYRSRPVEVQCHLSLAKPLCYTRGTVLPCFLSLQGADESTLDLFSAPSAVAVKLQRRVRFFCKQSHSHSESAWQETVEEVGSASWWPSAGIRSHSGVRHLEGEIKLAKDLRPSTAIGHFSISYQVVLHPFDVTNCTSESRPLLSEPVEIATMHAKGPRPHAYSPPAYASTARPNDYYAHPTSSGPGF</sequence>
<organism evidence="2 3">
    <name type="scientific">Lyophyllum shimeji</name>
    <name type="common">Hon-shimeji</name>
    <name type="synonym">Tricholoma shimeji</name>
    <dbReference type="NCBI Taxonomy" id="47721"/>
    <lineage>
        <taxon>Eukaryota</taxon>
        <taxon>Fungi</taxon>
        <taxon>Dikarya</taxon>
        <taxon>Basidiomycota</taxon>
        <taxon>Agaricomycotina</taxon>
        <taxon>Agaricomycetes</taxon>
        <taxon>Agaricomycetidae</taxon>
        <taxon>Agaricales</taxon>
        <taxon>Tricholomatineae</taxon>
        <taxon>Lyophyllaceae</taxon>
        <taxon>Lyophyllum</taxon>
    </lineage>
</organism>
<dbReference type="InterPro" id="IPR014752">
    <property type="entry name" value="Arrestin-like_C"/>
</dbReference>
<name>A0A9P3PPK1_LYOSH</name>
<evidence type="ECO:0000313" key="3">
    <source>
        <dbReference type="Proteomes" id="UP001063166"/>
    </source>
</evidence>
<feature type="region of interest" description="Disordered" evidence="1">
    <location>
        <begin position="1"/>
        <end position="33"/>
    </location>
</feature>
<dbReference type="EMBL" id="BRPK01000008">
    <property type="protein sequence ID" value="GLB40290.1"/>
    <property type="molecule type" value="Genomic_DNA"/>
</dbReference>
<proteinExistence type="predicted"/>